<dbReference type="PROSITE" id="PS50889">
    <property type="entry name" value="S4"/>
    <property type="match status" value="1"/>
</dbReference>
<sequence>MTIIRFLNRTRQIIKLKSIQYETFPRNLSILSLNTVNFNDRNGLKQYQEPKIYNFLGNQFVRNKFKKSKQNIEDEDEIEFEQDNDEDKSLDKHSKLMKVHVNSLRLDLIIKSGLGIARNKVEVLFYESKIRVNGQKVDKKSGRIDVGDEIDVVKGVSQMNPDHLIVQRVEIINVKPKDGDDGGLVVSLRRHKSLIIENYEDPYKGGNEDQ</sequence>
<dbReference type="PANTHER" id="PTHR13633:SF3">
    <property type="entry name" value="MITOCHONDRIAL TRANSCRIPTION RESCUE FACTOR 1"/>
    <property type="match status" value="1"/>
</dbReference>
<evidence type="ECO:0000313" key="3">
    <source>
        <dbReference type="EMBL" id="SSX05494.1"/>
    </source>
</evidence>
<dbReference type="VEuPathDB" id="VectorBase:CSON012809"/>
<organism evidence="3">
    <name type="scientific">Culicoides sonorensis</name>
    <name type="common">Biting midge</name>
    <dbReference type="NCBI Taxonomy" id="179676"/>
    <lineage>
        <taxon>Eukaryota</taxon>
        <taxon>Metazoa</taxon>
        <taxon>Ecdysozoa</taxon>
        <taxon>Arthropoda</taxon>
        <taxon>Hexapoda</taxon>
        <taxon>Insecta</taxon>
        <taxon>Pterygota</taxon>
        <taxon>Neoptera</taxon>
        <taxon>Endopterygota</taxon>
        <taxon>Diptera</taxon>
        <taxon>Nematocera</taxon>
        <taxon>Chironomoidea</taxon>
        <taxon>Ceratopogonidae</taxon>
        <taxon>Ceratopogoninae</taxon>
        <taxon>Culicoides</taxon>
        <taxon>Monoculicoides</taxon>
    </lineage>
</organism>
<dbReference type="InterPro" id="IPR057896">
    <property type="entry name" value="MTRES1_C"/>
</dbReference>
<evidence type="ECO:0000313" key="4">
    <source>
        <dbReference type="EMBL" id="SSX25853.1"/>
    </source>
</evidence>
<name>A0A336KKN8_CULSO</name>
<protein>
    <submittedName>
        <fullName evidence="3">CSON012809 protein</fullName>
    </submittedName>
</protein>
<dbReference type="Pfam" id="PF25818">
    <property type="entry name" value="MTRES1_C"/>
    <property type="match status" value="1"/>
</dbReference>
<dbReference type="GO" id="GO:0003723">
    <property type="term" value="F:RNA binding"/>
    <property type="evidence" value="ECO:0007669"/>
    <property type="project" value="UniProtKB-KW"/>
</dbReference>
<gene>
    <name evidence="3" type="primary">CSON012809</name>
</gene>
<dbReference type="GO" id="GO:0005739">
    <property type="term" value="C:mitochondrion"/>
    <property type="evidence" value="ECO:0007669"/>
    <property type="project" value="TreeGrafter"/>
</dbReference>
<keyword evidence="1" id="KW-0694">RNA-binding</keyword>
<dbReference type="OMA" id="LATHHDR"/>
<dbReference type="SUPFAM" id="SSF55174">
    <property type="entry name" value="Alpha-L RNA-binding motif"/>
    <property type="match status" value="1"/>
</dbReference>
<evidence type="ECO:0000256" key="1">
    <source>
        <dbReference type="PROSITE-ProRule" id="PRU00182"/>
    </source>
</evidence>
<dbReference type="EMBL" id="UFQT01000622">
    <property type="protein sequence ID" value="SSX25853.1"/>
    <property type="molecule type" value="Genomic_DNA"/>
</dbReference>
<dbReference type="AlphaFoldDB" id="A0A336KKN8"/>
<dbReference type="PANTHER" id="PTHR13633">
    <property type="entry name" value="MITOCHONDRIAL TRANSCRIPTION RESCUE FACTOR 1"/>
    <property type="match status" value="1"/>
</dbReference>
<dbReference type="CDD" id="cd00165">
    <property type="entry name" value="S4"/>
    <property type="match status" value="1"/>
</dbReference>
<reference evidence="4" key="2">
    <citation type="submission" date="2018-07" db="EMBL/GenBank/DDBJ databases">
        <authorList>
            <person name="Quirk P.G."/>
            <person name="Krulwich T.A."/>
        </authorList>
    </citation>
    <scope>NUCLEOTIDE SEQUENCE</scope>
</reference>
<feature type="domain" description="Mitochondrial transcription rescue factor 1 C-terminal" evidence="2">
    <location>
        <begin position="97"/>
        <end position="196"/>
    </location>
</feature>
<dbReference type="EMBL" id="UFQS01000622">
    <property type="protein sequence ID" value="SSX05494.1"/>
    <property type="molecule type" value="Genomic_DNA"/>
</dbReference>
<reference evidence="3" key="1">
    <citation type="submission" date="2018-04" db="EMBL/GenBank/DDBJ databases">
        <authorList>
            <person name="Go L.Y."/>
            <person name="Mitchell J.A."/>
        </authorList>
    </citation>
    <scope>NUCLEOTIDE SEQUENCE</scope>
    <source>
        <tissue evidence="3">Whole organism</tissue>
    </source>
</reference>
<dbReference type="GO" id="GO:1903108">
    <property type="term" value="P:regulation of mitochondrial transcription"/>
    <property type="evidence" value="ECO:0007669"/>
    <property type="project" value="TreeGrafter"/>
</dbReference>
<accession>A0A336KKN8</accession>
<proteinExistence type="predicted"/>
<evidence type="ECO:0000259" key="2">
    <source>
        <dbReference type="Pfam" id="PF25818"/>
    </source>
</evidence>